<dbReference type="OrthoDB" id="190607at2"/>
<dbReference type="PANTHER" id="PTHR30558:SF3">
    <property type="entry name" value="BIOPOLYMER TRANSPORT PROTEIN EXBD-RELATED"/>
    <property type="match status" value="1"/>
</dbReference>
<evidence type="ECO:0000256" key="7">
    <source>
        <dbReference type="RuleBase" id="RU003879"/>
    </source>
</evidence>
<dbReference type="GO" id="GO:0015031">
    <property type="term" value="P:protein transport"/>
    <property type="evidence" value="ECO:0007669"/>
    <property type="project" value="UniProtKB-KW"/>
</dbReference>
<keyword evidence="10" id="KW-1185">Reference proteome</keyword>
<evidence type="ECO:0000256" key="2">
    <source>
        <dbReference type="ARBA" id="ARBA00005811"/>
    </source>
</evidence>
<evidence type="ECO:0000256" key="5">
    <source>
        <dbReference type="ARBA" id="ARBA00022989"/>
    </source>
</evidence>
<gene>
    <name evidence="9" type="ORF">TSACC_21422</name>
</gene>
<dbReference type="GO" id="GO:0022857">
    <property type="term" value="F:transmembrane transporter activity"/>
    <property type="evidence" value="ECO:0007669"/>
    <property type="project" value="InterPro"/>
</dbReference>
<evidence type="ECO:0000313" key="10">
    <source>
        <dbReference type="Proteomes" id="UP000076023"/>
    </source>
</evidence>
<keyword evidence="7" id="KW-0813">Transport</keyword>
<reference evidence="10" key="1">
    <citation type="journal article" date="2017" name="Genome Announc.">
        <title>Draft Genome Sequence of Terrimicrobium sacchariphilum NM-5T, a Facultative Anaerobic Soil Bacterium of the Class Spartobacteria.</title>
        <authorList>
            <person name="Qiu Y.L."/>
            <person name="Tourlousse D.M."/>
            <person name="Matsuura N."/>
            <person name="Ohashi A."/>
            <person name="Sekiguchi Y."/>
        </authorList>
    </citation>
    <scope>NUCLEOTIDE SEQUENCE [LARGE SCALE GENOMIC DNA]</scope>
    <source>
        <strain evidence="10">NM-5</strain>
    </source>
</reference>
<evidence type="ECO:0000313" key="9">
    <source>
        <dbReference type="EMBL" id="GAT33017.1"/>
    </source>
</evidence>
<evidence type="ECO:0000256" key="3">
    <source>
        <dbReference type="ARBA" id="ARBA00022475"/>
    </source>
</evidence>
<dbReference type="InterPro" id="IPR003400">
    <property type="entry name" value="ExbD"/>
</dbReference>
<keyword evidence="5 8" id="KW-1133">Transmembrane helix</keyword>
<accession>A0A146G808</accession>
<dbReference type="PANTHER" id="PTHR30558">
    <property type="entry name" value="EXBD MEMBRANE COMPONENT OF PMF-DRIVEN MACROMOLECULE IMPORT SYSTEM"/>
    <property type="match status" value="1"/>
</dbReference>
<keyword evidence="6 8" id="KW-0472">Membrane</keyword>
<dbReference type="STRING" id="690879.TSACC_21422"/>
<dbReference type="EMBL" id="BDCO01000002">
    <property type="protein sequence ID" value="GAT33017.1"/>
    <property type="molecule type" value="Genomic_DNA"/>
</dbReference>
<evidence type="ECO:0000256" key="8">
    <source>
        <dbReference type="SAM" id="Phobius"/>
    </source>
</evidence>
<keyword evidence="7" id="KW-0653">Protein transport</keyword>
<keyword evidence="4 7" id="KW-0812">Transmembrane</keyword>
<dbReference type="GO" id="GO:0005886">
    <property type="term" value="C:plasma membrane"/>
    <property type="evidence" value="ECO:0007669"/>
    <property type="project" value="UniProtKB-SubCell"/>
</dbReference>
<dbReference type="Pfam" id="PF02472">
    <property type="entry name" value="ExbD"/>
    <property type="match status" value="1"/>
</dbReference>
<dbReference type="AlphaFoldDB" id="A0A146G808"/>
<keyword evidence="3" id="KW-1003">Cell membrane</keyword>
<evidence type="ECO:0000256" key="4">
    <source>
        <dbReference type="ARBA" id="ARBA00022692"/>
    </source>
</evidence>
<feature type="transmembrane region" description="Helical" evidence="8">
    <location>
        <begin position="16"/>
        <end position="39"/>
    </location>
</feature>
<dbReference type="Gene3D" id="3.30.420.270">
    <property type="match status" value="1"/>
</dbReference>
<comment type="subcellular location">
    <subcellularLocation>
        <location evidence="1">Cell membrane</location>
        <topology evidence="1">Single-pass membrane protein</topology>
    </subcellularLocation>
    <subcellularLocation>
        <location evidence="7">Cell membrane</location>
        <topology evidence="7">Single-pass type II membrane protein</topology>
    </subcellularLocation>
</comment>
<dbReference type="RefSeq" id="WP_075078799.1">
    <property type="nucleotide sequence ID" value="NZ_BDCO01000002.1"/>
</dbReference>
<proteinExistence type="inferred from homology"/>
<dbReference type="Proteomes" id="UP000076023">
    <property type="component" value="Unassembled WGS sequence"/>
</dbReference>
<sequence length="153" mass="16869">MAGGGNLESGEPEFQIAPMVDVLLVILIFFMTITSAQVLKVDRNIKLPIAQNATKKENMRREAIVNVQWNAEKHSAGFTFDDQSYEDASRMLEPLRSAKARSDQTRDTATSPEEYRAVIRADRDVPVRYVAAAMGACAQAGISDISFSATNRD</sequence>
<evidence type="ECO:0000256" key="1">
    <source>
        <dbReference type="ARBA" id="ARBA00004162"/>
    </source>
</evidence>
<comment type="similarity">
    <text evidence="2 7">Belongs to the ExbD/TolR family.</text>
</comment>
<name>A0A146G808_TERSA</name>
<comment type="caution">
    <text evidence="9">The sequence shown here is derived from an EMBL/GenBank/DDBJ whole genome shotgun (WGS) entry which is preliminary data.</text>
</comment>
<evidence type="ECO:0000256" key="6">
    <source>
        <dbReference type="ARBA" id="ARBA00023136"/>
    </source>
</evidence>
<protein>
    <submittedName>
        <fullName evidence="9">Biopolymer transport protein ExbD</fullName>
    </submittedName>
</protein>
<dbReference type="InParanoid" id="A0A146G808"/>
<organism evidence="9 10">
    <name type="scientific">Terrimicrobium sacchariphilum</name>
    <dbReference type="NCBI Taxonomy" id="690879"/>
    <lineage>
        <taxon>Bacteria</taxon>
        <taxon>Pseudomonadati</taxon>
        <taxon>Verrucomicrobiota</taxon>
        <taxon>Terrimicrobiia</taxon>
        <taxon>Terrimicrobiales</taxon>
        <taxon>Terrimicrobiaceae</taxon>
        <taxon>Terrimicrobium</taxon>
    </lineage>
</organism>